<comment type="caution">
    <text evidence="2">The sequence shown here is derived from an EMBL/GenBank/DDBJ whole genome shotgun (WGS) entry which is preliminary data.</text>
</comment>
<evidence type="ECO:0000256" key="1">
    <source>
        <dbReference type="SAM" id="MobiDB-lite"/>
    </source>
</evidence>
<gene>
    <name evidence="2" type="ORF">FEM48_Zijuj07G0028700</name>
</gene>
<proteinExistence type="predicted"/>
<evidence type="ECO:0000313" key="2">
    <source>
        <dbReference type="EMBL" id="KAH7521397.1"/>
    </source>
</evidence>
<protein>
    <submittedName>
        <fullName evidence="2">Uncharacterized protein</fullName>
    </submittedName>
</protein>
<feature type="compositionally biased region" description="Basic and acidic residues" evidence="1">
    <location>
        <begin position="30"/>
        <end position="51"/>
    </location>
</feature>
<sequence>MEETSPCFVSAESSANPFHSENAECSPHGESSESHVKENREIPDGKGKSPDCEMVSGSDGIGEGFARDCAVGFFSDIGSVKAEVLKTAEDVKESSLFSELVDKEEKVTLKSQVGVMGIQEFEDSEEGLAVSKKLPAIQADSEKGLAVPSFSLHEKQFLGNSVVEAESSLEVKKKHLLEELEALIMPGDKINAKEVNDSKRSGGELGNSTTIVGSDEKMSDRQEVHKPVNNDAEDVHALKGIDWSARCSFEIEVIDETALIEPVFFPITGYGGGKKNDFSIPGKHTKRQGNNLAEGMHEKKVKRSRRKAKGMKKVQEMGGKNIGITQMTEAHNGRPKNGEGAKTQYNREELEALRFVNIVEQRKMWKDIYVGLGPAVSKEYDDLASYKHQNDPASSKHQKHIVLNFEPTKRSVKKERLPSILVLLEYGQLKSEVPCHLELYCIQKAYNDFG</sequence>
<feature type="region of interest" description="Disordered" evidence="1">
    <location>
        <begin position="194"/>
        <end position="220"/>
    </location>
</feature>
<reference evidence="2" key="1">
    <citation type="journal article" date="2021" name="Front. Plant Sci.">
        <title>Chromosome-Scale Genome Assembly for Chinese Sour Jujube and Insights Into Its Genome Evolution and Domestication Signature.</title>
        <authorList>
            <person name="Shen L.-Y."/>
            <person name="Luo H."/>
            <person name="Wang X.-L."/>
            <person name="Wang X.-M."/>
            <person name="Qiu X.-J."/>
            <person name="Liu H."/>
            <person name="Zhou S.-S."/>
            <person name="Jia K.-H."/>
            <person name="Nie S."/>
            <person name="Bao Y.-T."/>
            <person name="Zhang R.-G."/>
            <person name="Yun Q.-Z."/>
            <person name="Chai Y.-H."/>
            <person name="Lu J.-Y."/>
            <person name="Li Y."/>
            <person name="Zhao S.-W."/>
            <person name="Mao J.-F."/>
            <person name="Jia S.-G."/>
            <person name="Mao Y.-M."/>
        </authorList>
    </citation>
    <scope>NUCLEOTIDE SEQUENCE</scope>
    <source>
        <strain evidence="2">AT0</strain>
        <tissue evidence="2">Leaf</tissue>
    </source>
</reference>
<evidence type="ECO:0000313" key="3">
    <source>
        <dbReference type="Proteomes" id="UP000813462"/>
    </source>
</evidence>
<dbReference type="Proteomes" id="UP000813462">
    <property type="component" value="Unassembled WGS sequence"/>
</dbReference>
<dbReference type="EMBL" id="JAEACU010000007">
    <property type="protein sequence ID" value="KAH7521397.1"/>
    <property type="molecule type" value="Genomic_DNA"/>
</dbReference>
<name>A0A978V214_ZIZJJ</name>
<organism evidence="2 3">
    <name type="scientific">Ziziphus jujuba var. spinosa</name>
    <dbReference type="NCBI Taxonomy" id="714518"/>
    <lineage>
        <taxon>Eukaryota</taxon>
        <taxon>Viridiplantae</taxon>
        <taxon>Streptophyta</taxon>
        <taxon>Embryophyta</taxon>
        <taxon>Tracheophyta</taxon>
        <taxon>Spermatophyta</taxon>
        <taxon>Magnoliopsida</taxon>
        <taxon>eudicotyledons</taxon>
        <taxon>Gunneridae</taxon>
        <taxon>Pentapetalae</taxon>
        <taxon>rosids</taxon>
        <taxon>fabids</taxon>
        <taxon>Rosales</taxon>
        <taxon>Rhamnaceae</taxon>
        <taxon>Paliureae</taxon>
        <taxon>Ziziphus</taxon>
    </lineage>
</organism>
<feature type="region of interest" description="Disordered" evidence="1">
    <location>
        <begin position="1"/>
        <end position="55"/>
    </location>
</feature>
<dbReference type="AlphaFoldDB" id="A0A978V214"/>
<accession>A0A978V214</accession>